<evidence type="ECO:0000256" key="3">
    <source>
        <dbReference type="ARBA" id="ARBA00020105"/>
    </source>
</evidence>
<accession>S7QJ54</accession>
<dbReference type="GeneID" id="19299073"/>
<dbReference type="Proteomes" id="UP000030669">
    <property type="component" value="Unassembled WGS sequence"/>
</dbReference>
<name>S7QJ54_GLOTA</name>
<evidence type="ECO:0000256" key="2">
    <source>
        <dbReference type="ARBA" id="ARBA00007695"/>
    </source>
</evidence>
<dbReference type="GO" id="GO:0005789">
    <property type="term" value="C:endoplasmic reticulum membrane"/>
    <property type="evidence" value="ECO:0007669"/>
    <property type="project" value="UniProtKB-SubCell"/>
</dbReference>
<comment type="subcellular location">
    <subcellularLocation>
        <location evidence="1">Endoplasmic reticulum membrane</location>
        <topology evidence="1">Single-pass type I membrane protein</topology>
    </subcellularLocation>
</comment>
<dbReference type="KEGG" id="gtr:GLOTRDRAFT_109672"/>
<keyword evidence="12" id="KW-1185">Reference proteome</keyword>
<evidence type="ECO:0000256" key="7">
    <source>
        <dbReference type="ARBA" id="ARBA00022989"/>
    </source>
</evidence>
<dbReference type="PANTHER" id="PTHR21397">
    <property type="entry name" value="CHROMATIN COMPLEXES SUBUNIT BAP18-RELATED"/>
    <property type="match status" value="1"/>
</dbReference>
<evidence type="ECO:0000256" key="8">
    <source>
        <dbReference type="ARBA" id="ARBA00023136"/>
    </source>
</evidence>
<keyword evidence="8" id="KW-0472">Membrane</keyword>
<evidence type="ECO:0000256" key="6">
    <source>
        <dbReference type="ARBA" id="ARBA00022824"/>
    </source>
</evidence>
<evidence type="ECO:0000256" key="5">
    <source>
        <dbReference type="ARBA" id="ARBA00022729"/>
    </source>
</evidence>
<evidence type="ECO:0000313" key="12">
    <source>
        <dbReference type="Proteomes" id="UP000030669"/>
    </source>
</evidence>
<dbReference type="EMBL" id="KB469297">
    <property type="protein sequence ID" value="EPQ59407.1"/>
    <property type="molecule type" value="Genomic_DNA"/>
</dbReference>
<dbReference type="STRING" id="670483.S7QJ54"/>
<feature type="compositionally biased region" description="Pro residues" evidence="9">
    <location>
        <begin position="168"/>
        <end position="182"/>
    </location>
</feature>
<keyword evidence="5 10" id="KW-0732">Signal</keyword>
<evidence type="ECO:0000313" key="11">
    <source>
        <dbReference type="EMBL" id="EPQ59407.1"/>
    </source>
</evidence>
<evidence type="ECO:0000256" key="4">
    <source>
        <dbReference type="ARBA" id="ARBA00022692"/>
    </source>
</evidence>
<keyword evidence="6" id="KW-0256">Endoplasmic reticulum</keyword>
<gene>
    <name evidence="11" type="ORF">GLOTRDRAFT_109672</name>
</gene>
<feature type="signal peptide" evidence="10">
    <location>
        <begin position="1"/>
        <end position="20"/>
    </location>
</feature>
<comment type="similarity">
    <text evidence="2">Belongs to the EMC10 family.</text>
</comment>
<dbReference type="RefSeq" id="XP_007862409.1">
    <property type="nucleotide sequence ID" value="XM_007864218.1"/>
</dbReference>
<dbReference type="OrthoDB" id="1894652at2759"/>
<feature type="chain" id="PRO_5004556407" description="ER membrane protein complex subunit 10" evidence="10">
    <location>
        <begin position="21"/>
        <end position="231"/>
    </location>
</feature>
<dbReference type="eggNOG" id="ENOG502SCMA">
    <property type="taxonomic scope" value="Eukaryota"/>
</dbReference>
<dbReference type="CDD" id="cd22209">
    <property type="entry name" value="EMC10"/>
    <property type="match status" value="1"/>
</dbReference>
<evidence type="ECO:0000256" key="10">
    <source>
        <dbReference type="SAM" id="SignalP"/>
    </source>
</evidence>
<keyword evidence="7" id="KW-1133">Transmembrane helix</keyword>
<protein>
    <recommendedName>
        <fullName evidence="3">ER membrane protein complex subunit 10</fullName>
    </recommendedName>
</protein>
<keyword evidence="4" id="KW-0812">Transmembrane</keyword>
<organism evidence="11 12">
    <name type="scientific">Gloeophyllum trabeum (strain ATCC 11539 / FP-39264 / Madison 617)</name>
    <name type="common">Brown rot fungus</name>
    <dbReference type="NCBI Taxonomy" id="670483"/>
    <lineage>
        <taxon>Eukaryota</taxon>
        <taxon>Fungi</taxon>
        <taxon>Dikarya</taxon>
        <taxon>Basidiomycota</taxon>
        <taxon>Agaricomycotina</taxon>
        <taxon>Agaricomycetes</taxon>
        <taxon>Gloeophyllales</taxon>
        <taxon>Gloeophyllaceae</taxon>
        <taxon>Gloeophyllum</taxon>
    </lineage>
</organism>
<evidence type="ECO:0000256" key="1">
    <source>
        <dbReference type="ARBA" id="ARBA00004115"/>
    </source>
</evidence>
<dbReference type="PANTHER" id="PTHR21397:SF4">
    <property type="entry name" value="ER MEMBRANE PROTEIN COMPLEX SUBUNIT 10"/>
    <property type="match status" value="1"/>
</dbReference>
<feature type="region of interest" description="Disordered" evidence="9">
    <location>
        <begin position="164"/>
        <end position="189"/>
    </location>
</feature>
<sequence length="231" mass="25144">MFSQTFLLAALLALISAADAQSRLFHRVHHPALQPPLAFSERGTLHIADSVATLEHSETYSDDLEEFASVLQQYPDALYQVAMDRAGEKDEARWDVSSVKACHLPRATAESIVLHLSPYDGKPFTLDYFVSPIPHDGSCPTPKKTAGSQSSFALTPLNNVTILLRSPTSPPRPELRAPPPLTPQGEPVKPPVEKSFIQKYWIYVAALLVALLIAPSPAEEGQGGEGGQARR</sequence>
<evidence type="ECO:0000256" key="9">
    <source>
        <dbReference type="SAM" id="MobiDB-lite"/>
    </source>
</evidence>
<dbReference type="AlphaFoldDB" id="S7QJ54"/>
<dbReference type="OMA" id="YWMYIAI"/>
<dbReference type="HOGENOM" id="CLU_081343_1_0_1"/>
<proteinExistence type="inferred from homology"/>
<reference evidence="11 12" key="1">
    <citation type="journal article" date="2012" name="Science">
        <title>The Paleozoic origin of enzymatic lignin decomposition reconstructed from 31 fungal genomes.</title>
        <authorList>
            <person name="Floudas D."/>
            <person name="Binder M."/>
            <person name="Riley R."/>
            <person name="Barry K."/>
            <person name="Blanchette R.A."/>
            <person name="Henrissat B."/>
            <person name="Martinez A.T."/>
            <person name="Otillar R."/>
            <person name="Spatafora J.W."/>
            <person name="Yadav J.S."/>
            <person name="Aerts A."/>
            <person name="Benoit I."/>
            <person name="Boyd A."/>
            <person name="Carlson A."/>
            <person name="Copeland A."/>
            <person name="Coutinho P.M."/>
            <person name="de Vries R.P."/>
            <person name="Ferreira P."/>
            <person name="Findley K."/>
            <person name="Foster B."/>
            <person name="Gaskell J."/>
            <person name="Glotzer D."/>
            <person name="Gorecki P."/>
            <person name="Heitman J."/>
            <person name="Hesse C."/>
            <person name="Hori C."/>
            <person name="Igarashi K."/>
            <person name="Jurgens J.A."/>
            <person name="Kallen N."/>
            <person name="Kersten P."/>
            <person name="Kohler A."/>
            <person name="Kuees U."/>
            <person name="Kumar T.K.A."/>
            <person name="Kuo A."/>
            <person name="LaButti K."/>
            <person name="Larrondo L.F."/>
            <person name="Lindquist E."/>
            <person name="Ling A."/>
            <person name="Lombard V."/>
            <person name="Lucas S."/>
            <person name="Lundell T."/>
            <person name="Martin R."/>
            <person name="McLaughlin D.J."/>
            <person name="Morgenstern I."/>
            <person name="Morin E."/>
            <person name="Murat C."/>
            <person name="Nagy L.G."/>
            <person name="Nolan M."/>
            <person name="Ohm R.A."/>
            <person name="Patyshakuliyeva A."/>
            <person name="Rokas A."/>
            <person name="Ruiz-Duenas F.J."/>
            <person name="Sabat G."/>
            <person name="Salamov A."/>
            <person name="Samejima M."/>
            <person name="Schmutz J."/>
            <person name="Slot J.C."/>
            <person name="St John F."/>
            <person name="Stenlid J."/>
            <person name="Sun H."/>
            <person name="Sun S."/>
            <person name="Syed K."/>
            <person name="Tsang A."/>
            <person name="Wiebenga A."/>
            <person name="Young D."/>
            <person name="Pisabarro A."/>
            <person name="Eastwood D.C."/>
            <person name="Martin F."/>
            <person name="Cullen D."/>
            <person name="Grigoriev I.V."/>
            <person name="Hibbett D.S."/>
        </authorList>
    </citation>
    <scope>NUCLEOTIDE SEQUENCE [LARGE SCALE GENOMIC DNA]</scope>
    <source>
        <strain evidence="11 12">ATCC 11539</strain>
    </source>
</reference>